<keyword evidence="1 3" id="KW-0378">Hydrolase</keyword>
<accession>A0A1Y1Z4E6</accession>
<dbReference type="InterPro" id="IPR029058">
    <property type="entry name" value="AB_hydrolase_fold"/>
</dbReference>
<dbReference type="GO" id="GO:0004301">
    <property type="term" value="F:epoxide hydrolase activity"/>
    <property type="evidence" value="ECO:0007669"/>
    <property type="project" value="TreeGrafter"/>
</dbReference>
<dbReference type="AlphaFoldDB" id="A0A1Y1Z4E6"/>
<comment type="caution">
    <text evidence="3">The sequence shown here is derived from an EMBL/GenBank/DDBJ whole genome shotgun (WGS) entry which is preliminary data.</text>
</comment>
<gene>
    <name evidence="3" type="ORF">BCR34DRAFT_572298</name>
</gene>
<dbReference type="Gene3D" id="3.40.50.1820">
    <property type="entry name" value="alpha/beta hydrolase"/>
    <property type="match status" value="1"/>
</dbReference>
<reference evidence="3 4" key="1">
    <citation type="submission" date="2016-07" db="EMBL/GenBank/DDBJ databases">
        <title>Pervasive Adenine N6-methylation of Active Genes in Fungi.</title>
        <authorList>
            <consortium name="DOE Joint Genome Institute"/>
            <person name="Mondo S.J."/>
            <person name="Dannebaum R.O."/>
            <person name="Kuo R.C."/>
            <person name="Labutti K."/>
            <person name="Haridas S."/>
            <person name="Kuo A."/>
            <person name="Salamov A."/>
            <person name="Ahrendt S.R."/>
            <person name="Lipzen A."/>
            <person name="Sullivan W."/>
            <person name="Andreopoulos W.B."/>
            <person name="Clum A."/>
            <person name="Lindquist E."/>
            <person name="Daum C."/>
            <person name="Ramamoorthy G.K."/>
            <person name="Gryganskyi A."/>
            <person name="Culley D."/>
            <person name="Magnuson J.K."/>
            <person name="James T.Y."/>
            <person name="O'Malley M.A."/>
            <person name="Stajich J.E."/>
            <person name="Spatafora J.W."/>
            <person name="Visel A."/>
            <person name="Grigoriev I.V."/>
        </authorList>
    </citation>
    <scope>NUCLEOTIDE SEQUENCE [LARGE SCALE GENOMIC DNA]</scope>
    <source>
        <strain evidence="3 4">CBS 115471</strain>
    </source>
</reference>
<dbReference type="Pfam" id="PF00561">
    <property type="entry name" value="Abhydrolase_1"/>
    <property type="match status" value="1"/>
</dbReference>
<dbReference type="InterPro" id="IPR000073">
    <property type="entry name" value="AB_hydrolase_1"/>
</dbReference>
<evidence type="ECO:0000313" key="4">
    <source>
        <dbReference type="Proteomes" id="UP000193144"/>
    </source>
</evidence>
<dbReference type="STRING" id="1231657.A0A1Y1Z4E6"/>
<dbReference type="InterPro" id="IPR051340">
    <property type="entry name" value="Haloalkane_dehalogenase"/>
</dbReference>
<evidence type="ECO:0000313" key="3">
    <source>
        <dbReference type="EMBL" id="ORY05066.1"/>
    </source>
</evidence>
<keyword evidence="4" id="KW-1185">Reference proteome</keyword>
<protein>
    <submittedName>
        <fullName evidence="3">Alpha/Beta hydrolase protein</fullName>
    </submittedName>
</protein>
<sequence length="291" mass="33054">MHFKTITTQFLTLLSGEKVFWREAGHVNSPTILLLHGFPTSSNQFRYLMPLLAQKYRVIAPDYPGFGFTEVASNYTYTFDNLFGTVDAFLEQMPSPPSKYSIYIFDYGAPVGLRLALKYPEKIQAIVTQNGNAYVEGMGEFWDPARALWANDTKETRDAILPLFTFNTTKSQYDNGVADTSRVDPASYWLDQVLMDRPGQIEIQTSLFKDYASNLKLYPGFQEYFRKSQVPVLACWGKHDFIFIPPGAEAFKRDLPNAEIKFVDAGHFASVSNADEIAELMVNFLSKNKIH</sequence>
<organism evidence="3 4">
    <name type="scientific">Clohesyomyces aquaticus</name>
    <dbReference type="NCBI Taxonomy" id="1231657"/>
    <lineage>
        <taxon>Eukaryota</taxon>
        <taxon>Fungi</taxon>
        <taxon>Dikarya</taxon>
        <taxon>Ascomycota</taxon>
        <taxon>Pezizomycotina</taxon>
        <taxon>Dothideomycetes</taxon>
        <taxon>Pleosporomycetidae</taxon>
        <taxon>Pleosporales</taxon>
        <taxon>Lindgomycetaceae</taxon>
        <taxon>Clohesyomyces</taxon>
    </lineage>
</organism>
<dbReference type="Proteomes" id="UP000193144">
    <property type="component" value="Unassembled WGS sequence"/>
</dbReference>
<dbReference type="SUPFAM" id="SSF53474">
    <property type="entry name" value="alpha/beta-Hydrolases"/>
    <property type="match status" value="1"/>
</dbReference>
<name>A0A1Y1Z4E6_9PLEO</name>
<dbReference type="InterPro" id="IPR000639">
    <property type="entry name" value="Epox_hydrolase-like"/>
</dbReference>
<dbReference type="PRINTS" id="PR00111">
    <property type="entry name" value="ABHYDROLASE"/>
</dbReference>
<dbReference type="PANTHER" id="PTHR42977:SF3">
    <property type="entry name" value="AB HYDROLASE-1 DOMAIN-CONTAINING PROTEIN"/>
    <property type="match status" value="1"/>
</dbReference>
<dbReference type="EMBL" id="MCFA01000129">
    <property type="protein sequence ID" value="ORY05066.1"/>
    <property type="molecule type" value="Genomic_DNA"/>
</dbReference>
<dbReference type="PRINTS" id="PR00412">
    <property type="entry name" value="EPOXHYDRLASE"/>
</dbReference>
<evidence type="ECO:0000259" key="2">
    <source>
        <dbReference type="Pfam" id="PF00561"/>
    </source>
</evidence>
<proteinExistence type="predicted"/>
<dbReference type="OrthoDB" id="284184at2759"/>
<dbReference type="PANTHER" id="PTHR42977">
    <property type="entry name" value="HYDROLASE-RELATED"/>
    <property type="match status" value="1"/>
</dbReference>
<feature type="domain" description="AB hydrolase-1" evidence="2">
    <location>
        <begin position="30"/>
        <end position="272"/>
    </location>
</feature>
<evidence type="ECO:0000256" key="1">
    <source>
        <dbReference type="ARBA" id="ARBA00022801"/>
    </source>
</evidence>